<evidence type="ECO:0000256" key="2">
    <source>
        <dbReference type="SAM" id="MobiDB-lite"/>
    </source>
</evidence>
<dbReference type="InterPro" id="IPR029058">
    <property type="entry name" value="AB_hydrolase_fold"/>
</dbReference>
<dbReference type="GO" id="GO:0042171">
    <property type="term" value="F:lysophosphatidic acid acyltransferase activity"/>
    <property type="evidence" value="ECO:0007669"/>
    <property type="project" value="TreeGrafter"/>
</dbReference>
<dbReference type="SUPFAM" id="SSF53474">
    <property type="entry name" value="alpha/beta-Hydrolases"/>
    <property type="match status" value="1"/>
</dbReference>
<evidence type="ECO:0000259" key="3">
    <source>
        <dbReference type="Pfam" id="PF00561"/>
    </source>
</evidence>
<feature type="region of interest" description="Disordered" evidence="2">
    <location>
        <begin position="66"/>
        <end position="92"/>
    </location>
</feature>
<comment type="similarity">
    <text evidence="1">Belongs to the peptidase S33 family. ABHD4/ABHD5 subfamily.</text>
</comment>
<dbReference type="PANTHER" id="PTHR42886">
    <property type="entry name" value="RE40534P-RELATED"/>
    <property type="match status" value="1"/>
</dbReference>
<evidence type="ECO:0000313" key="4">
    <source>
        <dbReference type="EMBL" id="KAJ2679944.1"/>
    </source>
</evidence>
<dbReference type="EMBL" id="JANBTW010000008">
    <property type="protein sequence ID" value="KAJ2679944.1"/>
    <property type="molecule type" value="Genomic_DNA"/>
</dbReference>
<protein>
    <recommendedName>
        <fullName evidence="3">AB hydrolase-1 domain-containing protein</fullName>
    </recommendedName>
</protein>
<dbReference type="OrthoDB" id="7457040at2759"/>
<dbReference type="GO" id="GO:0055088">
    <property type="term" value="P:lipid homeostasis"/>
    <property type="evidence" value="ECO:0007669"/>
    <property type="project" value="TreeGrafter"/>
</dbReference>
<proteinExistence type="inferred from homology"/>
<comment type="caution">
    <text evidence="4">The sequence shown here is derived from an EMBL/GenBank/DDBJ whole genome shotgun (WGS) entry which is preliminary data.</text>
</comment>
<dbReference type="Gene3D" id="3.40.50.1820">
    <property type="entry name" value="alpha/beta hydrolase"/>
    <property type="match status" value="1"/>
</dbReference>
<accession>A0A9W8G696</accession>
<dbReference type="AlphaFoldDB" id="A0A9W8G696"/>
<feature type="compositionally biased region" description="Low complexity" evidence="2">
    <location>
        <begin position="75"/>
        <end position="92"/>
    </location>
</feature>
<dbReference type="Proteomes" id="UP001151518">
    <property type="component" value="Unassembled WGS sequence"/>
</dbReference>
<dbReference type="InterPro" id="IPR000073">
    <property type="entry name" value="AB_hydrolase_1"/>
</dbReference>
<dbReference type="GO" id="GO:0035965">
    <property type="term" value="P:cardiolipin acyl-chain remodeling"/>
    <property type="evidence" value="ECO:0007669"/>
    <property type="project" value="TreeGrafter"/>
</dbReference>
<dbReference type="GO" id="GO:0006654">
    <property type="term" value="P:phosphatidic acid biosynthetic process"/>
    <property type="evidence" value="ECO:0007669"/>
    <property type="project" value="TreeGrafter"/>
</dbReference>
<evidence type="ECO:0000256" key="1">
    <source>
        <dbReference type="ARBA" id="ARBA00038097"/>
    </source>
</evidence>
<dbReference type="GO" id="GO:0005743">
    <property type="term" value="C:mitochondrial inner membrane"/>
    <property type="evidence" value="ECO:0007669"/>
    <property type="project" value="TreeGrafter"/>
</dbReference>
<dbReference type="Pfam" id="PF00561">
    <property type="entry name" value="Abhydrolase_1"/>
    <property type="match status" value="1"/>
</dbReference>
<feature type="domain" description="AB hydrolase-1" evidence="3">
    <location>
        <begin position="146"/>
        <end position="450"/>
    </location>
</feature>
<dbReference type="GO" id="GO:0004623">
    <property type="term" value="F:phospholipase A2 activity"/>
    <property type="evidence" value="ECO:0007669"/>
    <property type="project" value="TreeGrafter"/>
</dbReference>
<sequence length="468" mass="51626">MTENVSAATSTSSATTAVAAQLPWDMAPKGSGYFSTFKLWPRANTKDDHATELALLLSGGLTVVSPNSTTSTKHNQNQNQNQNQSQSQQQQLAAVDAAADAAADAVERVTGDAGVVAELLDVDIDDTGNYIHTLAIRKKQQQQHNLVMTHGYFTGLGFFFRNYAELSRVDGWNIYSIDWLGMGRSARPTYKSGRARSEDARVANAEAFFVESLEEWRKRVGIERMTLCGHSFGGYLNAVYALKYPQHVEKLVLVSPIGIPEQPADFEEKLRQGHGPARNRHPPAAGAAAGDKTPEYEDASDASPAPDKPSRLRVAMFRGLLGLWERNYAPQDIVRAAGPFGRRLINMYVNRFSWLADEQRKGLGEYALQISTLPGSSEYALGDILRPGAFARRPLIDRLADIKMPIVFMYGENDWVDHTGGEQAIRRINGKVSTRLYRIAKAGHNLHLENSVDFNKALVKEMQSISSS</sequence>
<name>A0A9W8G696_9FUNG</name>
<dbReference type="PANTHER" id="PTHR42886:SF29">
    <property type="entry name" value="PUMMELIG, ISOFORM A"/>
    <property type="match status" value="1"/>
</dbReference>
<gene>
    <name evidence="4" type="ORF">GGI25_001133</name>
</gene>
<feature type="region of interest" description="Disordered" evidence="2">
    <location>
        <begin position="272"/>
        <end position="308"/>
    </location>
</feature>
<evidence type="ECO:0000313" key="5">
    <source>
        <dbReference type="Proteomes" id="UP001151518"/>
    </source>
</evidence>
<organism evidence="4 5">
    <name type="scientific">Coemansia spiralis</name>
    <dbReference type="NCBI Taxonomy" id="417178"/>
    <lineage>
        <taxon>Eukaryota</taxon>
        <taxon>Fungi</taxon>
        <taxon>Fungi incertae sedis</taxon>
        <taxon>Zoopagomycota</taxon>
        <taxon>Kickxellomycotina</taxon>
        <taxon>Kickxellomycetes</taxon>
        <taxon>Kickxellales</taxon>
        <taxon>Kickxellaceae</taxon>
        <taxon>Coemansia</taxon>
    </lineage>
</organism>
<reference evidence="4" key="1">
    <citation type="submission" date="2022-07" db="EMBL/GenBank/DDBJ databases">
        <title>Phylogenomic reconstructions and comparative analyses of Kickxellomycotina fungi.</title>
        <authorList>
            <person name="Reynolds N.K."/>
            <person name="Stajich J.E."/>
            <person name="Barry K."/>
            <person name="Grigoriev I.V."/>
            <person name="Crous P."/>
            <person name="Smith M.E."/>
        </authorList>
    </citation>
    <scope>NUCLEOTIDE SEQUENCE</scope>
    <source>
        <strain evidence="4">NRRL 3115</strain>
    </source>
</reference>